<organism evidence="2 4">
    <name type="scientific">Mycobacteroides abscessus</name>
    <dbReference type="NCBI Taxonomy" id="36809"/>
    <lineage>
        <taxon>Bacteria</taxon>
        <taxon>Bacillati</taxon>
        <taxon>Actinomycetota</taxon>
        <taxon>Actinomycetes</taxon>
        <taxon>Mycobacteriales</taxon>
        <taxon>Mycobacteriaceae</taxon>
        <taxon>Mycobacteroides</taxon>
    </lineage>
</organism>
<protein>
    <submittedName>
        <fullName evidence="2">Uncharacterized protein</fullName>
    </submittedName>
</protein>
<reference evidence="2 4" key="1">
    <citation type="submission" date="2015-03" db="EMBL/GenBank/DDBJ databases">
        <authorList>
            <person name="Murphy D."/>
        </authorList>
    </citation>
    <scope>NUCLEOTIDE SEQUENCE [LARGE SCALE GENOMIC DNA]</scope>
    <source>
        <strain evidence="2 4">PAP088</strain>
    </source>
</reference>
<evidence type="ECO:0000313" key="4">
    <source>
        <dbReference type="Proteomes" id="UP000045782"/>
    </source>
</evidence>
<name>A0A0U1BUH1_9MYCO</name>
<dbReference type="EMBL" id="CSWP01000012">
    <property type="protein sequence ID" value="CPV70296.1"/>
    <property type="molecule type" value="Genomic_DNA"/>
</dbReference>
<evidence type="ECO:0000313" key="3">
    <source>
        <dbReference type="Proteomes" id="UP000038487"/>
    </source>
</evidence>
<dbReference type="EMBL" id="CSUW01000009">
    <property type="protein sequence ID" value="CPT52481.1"/>
    <property type="molecule type" value="Genomic_DNA"/>
</dbReference>
<dbReference type="RefSeq" id="WP_005100254.1">
    <property type="nucleotide sequence ID" value="NZ_CP014951.1"/>
</dbReference>
<dbReference type="Proteomes" id="UP000038487">
    <property type="component" value="Unassembled WGS sequence"/>
</dbReference>
<evidence type="ECO:0000313" key="2">
    <source>
        <dbReference type="EMBL" id="CPV70296.1"/>
    </source>
</evidence>
<reference evidence="1 3" key="2">
    <citation type="submission" date="2015-03" db="EMBL/GenBank/DDBJ databases">
        <authorList>
            <consortium name="Pathogen Informatics"/>
            <person name="Murphy D."/>
        </authorList>
    </citation>
    <scope>NUCLEOTIDE SEQUENCE [LARGE SCALE GENOMIC DNA]</scope>
    <source>
        <strain evidence="1 3">PAP036</strain>
    </source>
</reference>
<proteinExistence type="predicted"/>
<dbReference type="AlphaFoldDB" id="A0A0U1BUH1"/>
<gene>
    <name evidence="1" type="ORF">ERS075527_03912</name>
    <name evidence="2" type="ORF">ERS075579_04757</name>
</gene>
<accession>A0A0U1BUH1</accession>
<sequence>MELVIEFGNGGRAGYGSIHRRGCVDVADPSPIGDADTRSAAIALADETTCWASNEGEDPADYGYKIAPCVTLPAR</sequence>
<dbReference type="Proteomes" id="UP000045782">
    <property type="component" value="Unassembled WGS sequence"/>
</dbReference>
<evidence type="ECO:0000313" key="1">
    <source>
        <dbReference type="EMBL" id="CPT52481.1"/>
    </source>
</evidence>